<protein>
    <submittedName>
        <fullName evidence="1">Uncharacterized protein</fullName>
    </submittedName>
</protein>
<sequence>MKIYALGFVLLLLLGIPQRLNAQSREAIHWPIDTKLDTVMHWLSGKTKGQDLKYLQQQCEWLFAPSGYFIVELPNKTEKWIAVPQFLSQLNRSSGVRYQMKSVKVIHFQDVKKDKNGKYSSYASIYFDVQHFENHQPQSSSVSKVTIPLSQTPPASDYWQIYELKITEVPNTLSATPKP</sequence>
<dbReference type="EMBL" id="PTRA01000004">
    <property type="protein sequence ID" value="PQA55474.1"/>
    <property type="molecule type" value="Genomic_DNA"/>
</dbReference>
<dbReference type="RefSeq" id="WP_104714943.1">
    <property type="nucleotide sequence ID" value="NZ_PTRA01000004.1"/>
</dbReference>
<organism evidence="1 2">
    <name type="scientific">Siphonobacter curvatus</name>
    <dbReference type="NCBI Taxonomy" id="2094562"/>
    <lineage>
        <taxon>Bacteria</taxon>
        <taxon>Pseudomonadati</taxon>
        <taxon>Bacteroidota</taxon>
        <taxon>Cytophagia</taxon>
        <taxon>Cytophagales</taxon>
        <taxon>Cytophagaceae</taxon>
        <taxon>Siphonobacter</taxon>
    </lineage>
</organism>
<proteinExistence type="predicted"/>
<accession>A0A2S7IHK7</accession>
<reference evidence="2" key="1">
    <citation type="submission" date="2018-02" db="EMBL/GenBank/DDBJ databases">
        <title>Genome sequencing of Solimonas sp. HR-BB.</title>
        <authorList>
            <person name="Lee Y."/>
            <person name="Jeon C.O."/>
        </authorList>
    </citation>
    <scope>NUCLEOTIDE SEQUENCE [LARGE SCALE GENOMIC DNA]</scope>
    <source>
        <strain evidence="2">HR-U</strain>
    </source>
</reference>
<dbReference type="OrthoDB" id="956466at2"/>
<gene>
    <name evidence="1" type="ORF">C5O19_18810</name>
</gene>
<keyword evidence="2" id="KW-1185">Reference proteome</keyword>
<evidence type="ECO:0000313" key="2">
    <source>
        <dbReference type="Proteomes" id="UP000239590"/>
    </source>
</evidence>
<comment type="caution">
    <text evidence="1">The sequence shown here is derived from an EMBL/GenBank/DDBJ whole genome shotgun (WGS) entry which is preliminary data.</text>
</comment>
<evidence type="ECO:0000313" key="1">
    <source>
        <dbReference type="EMBL" id="PQA55474.1"/>
    </source>
</evidence>
<name>A0A2S7IHK7_9BACT</name>
<dbReference type="Proteomes" id="UP000239590">
    <property type="component" value="Unassembled WGS sequence"/>
</dbReference>
<dbReference type="AlphaFoldDB" id="A0A2S7IHK7"/>